<proteinExistence type="predicted"/>
<reference evidence="1 2" key="1">
    <citation type="journal article" date="2022" name="Allergy">
        <title>Genome assembly and annotation of Periplaneta americana reveal a comprehensive cockroach allergen profile.</title>
        <authorList>
            <person name="Wang L."/>
            <person name="Xiong Q."/>
            <person name="Saelim N."/>
            <person name="Wang L."/>
            <person name="Nong W."/>
            <person name="Wan A.T."/>
            <person name="Shi M."/>
            <person name="Liu X."/>
            <person name="Cao Q."/>
            <person name="Hui J.H.L."/>
            <person name="Sookrung N."/>
            <person name="Leung T.F."/>
            <person name="Tungtrongchitr A."/>
            <person name="Tsui S.K.W."/>
        </authorList>
    </citation>
    <scope>NUCLEOTIDE SEQUENCE [LARGE SCALE GENOMIC DNA]</scope>
    <source>
        <strain evidence="1">PWHHKU_190912</strain>
    </source>
</reference>
<dbReference type="EMBL" id="JAJSOF020000003">
    <property type="protein sequence ID" value="KAJ4449222.1"/>
    <property type="molecule type" value="Genomic_DNA"/>
</dbReference>
<comment type="caution">
    <text evidence="1">The sequence shown here is derived from an EMBL/GenBank/DDBJ whole genome shotgun (WGS) entry which is preliminary data.</text>
</comment>
<accession>A0ABQ8TU52</accession>
<evidence type="ECO:0000313" key="2">
    <source>
        <dbReference type="Proteomes" id="UP001148838"/>
    </source>
</evidence>
<evidence type="ECO:0000313" key="1">
    <source>
        <dbReference type="EMBL" id="KAJ4449222.1"/>
    </source>
</evidence>
<gene>
    <name evidence="1" type="ORF">ANN_00619</name>
</gene>
<keyword evidence="2" id="KW-1185">Reference proteome</keyword>
<name>A0ABQ8TU52_PERAM</name>
<organism evidence="1 2">
    <name type="scientific">Periplaneta americana</name>
    <name type="common">American cockroach</name>
    <name type="synonym">Blatta americana</name>
    <dbReference type="NCBI Taxonomy" id="6978"/>
    <lineage>
        <taxon>Eukaryota</taxon>
        <taxon>Metazoa</taxon>
        <taxon>Ecdysozoa</taxon>
        <taxon>Arthropoda</taxon>
        <taxon>Hexapoda</taxon>
        <taxon>Insecta</taxon>
        <taxon>Pterygota</taxon>
        <taxon>Neoptera</taxon>
        <taxon>Polyneoptera</taxon>
        <taxon>Dictyoptera</taxon>
        <taxon>Blattodea</taxon>
        <taxon>Blattoidea</taxon>
        <taxon>Blattidae</taxon>
        <taxon>Blattinae</taxon>
        <taxon>Periplaneta</taxon>
    </lineage>
</organism>
<sequence>MAGLCEGGNEPLGPLKAISVGLMPGGLCTSAKHDTKQQATGQNVQYHLQKRVPIISTAASKAVEKIDTAERRFHSMSKERLQPRRPKESKWTLSQVALNPPPHPNLLTTNREWANAFRRQAFTWTPQFTLSLMFQILEQMGAYLGDDPYLYKVARTIGTVLDTLITP</sequence>
<dbReference type="Proteomes" id="UP001148838">
    <property type="component" value="Unassembled WGS sequence"/>
</dbReference>
<protein>
    <submittedName>
        <fullName evidence="1">Uncharacterized protein</fullName>
    </submittedName>
</protein>